<sequence>MKNFSLNRDDVLFLFIDLQDKLLKAIDNRDEVVKKASIVAEMASIMDMDKLITVQYSKGLGHTNEDVKKSMEDTAEIDKSSFSCMLNEEFKNELAKKNKKQIVICGVEAHICVMLTARDLIKAGYEVFIVSDAVGSRTDFNYKNALSQLSDMGCVVSNVESIMFDLNSISGTEEFKKVQKLIM</sequence>
<comment type="caution">
    <text evidence="2">The sequence shown here is derived from an EMBL/GenBank/DDBJ whole genome shotgun (WGS) entry which is preliminary data.</text>
</comment>
<gene>
    <name evidence="2" type="ORF">EF514_05745</name>
</gene>
<dbReference type="InterPro" id="IPR050993">
    <property type="entry name" value="Isochorismatase_domain"/>
</dbReference>
<dbReference type="AlphaFoldDB" id="A0A437S745"/>
<evidence type="ECO:0000313" key="2">
    <source>
        <dbReference type="EMBL" id="RVU54822.1"/>
    </source>
</evidence>
<dbReference type="EMBL" id="RLIH01000006">
    <property type="protein sequence ID" value="RVU54822.1"/>
    <property type="molecule type" value="Genomic_DNA"/>
</dbReference>
<dbReference type="Pfam" id="PF00857">
    <property type="entry name" value="Isochorismatase"/>
    <property type="match status" value="1"/>
</dbReference>
<dbReference type="PANTHER" id="PTHR14119:SF3">
    <property type="entry name" value="ISOCHORISMATASE DOMAIN-CONTAINING PROTEIN 2"/>
    <property type="match status" value="1"/>
</dbReference>
<evidence type="ECO:0000259" key="1">
    <source>
        <dbReference type="Pfam" id="PF00857"/>
    </source>
</evidence>
<dbReference type="PANTHER" id="PTHR14119">
    <property type="entry name" value="HYDROLASE"/>
    <property type="match status" value="1"/>
</dbReference>
<reference evidence="2 3" key="1">
    <citation type="submission" date="2018-11" db="EMBL/GenBank/DDBJ databases">
        <title>Genome sequencing and assembly of Anaerosphaera sp. nov., GS7-6-2.</title>
        <authorList>
            <person name="Rettenmaier R."/>
            <person name="Liebl W."/>
            <person name="Zverlov V."/>
        </authorList>
    </citation>
    <scope>NUCLEOTIDE SEQUENCE [LARGE SCALE GENOMIC DNA]</scope>
    <source>
        <strain evidence="2 3">GS7-6-2</strain>
    </source>
</reference>
<name>A0A437S745_9FIRM</name>
<dbReference type="SUPFAM" id="SSF52499">
    <property type="entry name" value="Isochorismatase-like hydrolases"/>
    <property type="match status" value="1"/>
</dbReference>
<dbReference type="InterPro" id="IPR036380">
    <property type="entry name" value="Isochorismatase-like_sf"/>
</dbReference>
<dbReference type="InterPro" id="IPR000868">
    <property type="entry name" value="Isochorismatase-like_dom"/>
</dbReference>
<protein>
    <submittedName>
        <fullName evidence="2">Isochorismatase family protein</fullName>
    </submittedName>
</protein>
<dbReference type="OrthoDB" id="9789777at2"/>
<feature type="domain" description="Isochorismatase-like" evidence="1">
    <location>
        <begin position="12"/>
        <end position="160"/>
    </location>
</feature>
<keyword evidence="3" id="KW-1185">Reference proteome</keyword>
<dbReference type="Gene3D" id="3.40.50.850">
    <property type="entry name" value="Isochorismatase-like"/>
    <property type="match status" value="1"/>
</dbReference>
<proteinExistence type="predicted"/>
<dbReference type="RefSeq" id="WP_127724475.1">
    <property type="nucleotide sequence ID" value="NZ_RLIH01000006.1"/>
</dbReference>
<organism evidence="2 3">
    <name type="scientific">Anaerosphaera multitolerans</name>
    <dbReference type="NCBI Taxonomy" id="2487351"/>
    <lineage>
        <taxon>Bacteria</taxon>
        <taxon>Bacillati</taxon>
        <taxon>Bacillota</taxon>
        <taxon>Tissierellia</taxon>
        <taxon>Tissierellales</taxon>
        <taxon>Peptoniphilaceae</taxon>
        <taxon>Anaerosphaera</taxon>
    </lineage>
</organism>
<accession>A0A437S745</accession>
<dbReference type="Proteomes" id="UP000288812">
    <property type="component" value="Unassembled WGS sequence"/>
</dbReference>
<evidence type="ECO:0000313" key="3">
    <source>
        <dbReference type="Proteomes" id="UP000288812"/>
    </source>
</evidence>